<evidence type="ECO:0000313" key="3">
    <source>
        <dbReference type="Proteomes" id="UP000640912"/>
    </source>
</evidence>
<dbReference type="Pfam" id="PF20693">
    <property type="entry name" value="YobI-ATPase"/>
    <property type="match status" value="1"/>
</dbReference>
<keyword evidence="3" id="KW-1185">Reference proteome</keyword>
<sequence length="357" mass="42159">IQGNKIKEIFILTQTILRSHKDSFVQYNDELNYFFDVTKVRCVIFEDLDRYNTPLIFQRLRSLNKRLNSHRNKPIVFIYTIKDTIFDVTQNNTVADTTSNDDENYAAEQKSKFFDYVISLVPFEDVSNSVYLFKHELDKYNWLDVDDKYLYGLGLFITDYREIIAIVSDMAAYFINVKSKLPNYSGNKLLGAMVYKNVYLSDFNNIYEHKSKLEYLLKENYVLDKYMDFAIRGVVDENENEIFTGSTIDYSLPGKINFWSENKTGLDKMGYYNPKLSEAMEFCQNKPILKYLLNNELLENDFFNYVFPIKYGNINVEDNTSMQRILSKTIDNNIHFNNPEAALAYLDKINFDFKRRL</sequence>
<accession>A0ABS1LWN5</accession>
<evidence type="ECO:0000259" key="1">
    <source>
        <dbReference type="Pfam" id="PF20693"/>
    </source>
</evidence>
<feature type="non-terminal residue" evidence="2">
    <location>
        <position position="1"/>
    </location>
</feature>
<reference evidence="2 3" key="1">
    <citation type="journal article" date="2021" name="Microorganisms">
        <title>Dual Inhibition of Salmonella enterica and Clostridium perfringens by New Probiotic Candidates Isolated from Chicken Intestinal Mucosa.</title>
        <authorList>
            <person name="Lone A."/>
            <person name="Mottawea W."/>
            <person name="Ait Chait Y."/>
            <person name="Hammami R."/>
        </authorList>
    </citation>
    <scope>NUCLEOTIDE SEQUENCE [LARGE SCALE GENOMIC DNA]</scope>
    <source>
        <strain evidence="2 3">A12</strain>
    </source>
</reference>
<dbReference type="EMBL" id="JAEHNR010000089">
    <property type="protein sequence ID" value="MBL1072546.1"/>
    <property type="molecule type" value="Genomic_DNA"/>
</dbReference>
<dbReference type="InterPro" id="IPR048428">
    <property type="entry name" value="YobI-NTPase"/>
</dbReference>
<dbReference type="RefSeq" id="WP_202018563.1">
    <property type="nucleotide sequence ID" value="NZ_JAEHNR010000089.1"/>
</dbReference>
<gene>
    <name evidence="2" type="ORF">JEM47_08765</name>
</gene>
<proteinExistence type="predicted"/>
<organism evidence="2 3">
    <name type="scientific">Lactobacillus kitasatonis</name>
    <dbReference type="NCBI Taxonomy" id="237446"/>
    <lineage>
        <taxon>Bacteria</taxon>
        <taxon>Bacillati</taxon>
        <taxon>Bacillota</taxon>
        <taxon>Bacilli</taxon>
        <taxon>Lactobacillales</taxon>
        <taxon>Lactobacillaceae</taxon>
        <taxon>Lactobacillus</taxon>
    </lineage>
</organism>
<protein>
    <recommendedName>
        <fullName evidence="1">YobI-like P-loop NTPase domain-containing protein</fullName>
    </recommendedName>
</protein>
<comment type="caution">
    <text evidence="2">The sequence shown here is derived from an EMBL/GenBank/DDBJ whole genome shotgun (WGS) entry which is preliminary data.</text>
</comment>
<evidence type="ECO:0000313" key="2">
    <source>
        <dbReference type="EMBL" id="MBL1072546.1"/>
    </source>
</evidence>
<name>A0ABS1LWN5_9LACO</name>
<dbReference type="Proteomes" id="UP000640912">
    <property type="component" value="Unassembled WGS sequence"/>
</dbReference>
<feature type="domain" description="YobI-like P-loop NTPase" evidence="1">
    <location>
        <begin position="16"/>
        <end position="213"/>
    </location>
</feature>